<comment type="caution">
    <text evidence="10">The sequence shown here is derived from an EMBL/GenBank/DDBJ whole genome shotgun (WGS) entry which is preliminary data.</text>
</comment>
<dbReference type="InterPro" id="IPR011014">
    <property type="entry name" value="MscS_channel_TM-2"/>
</dbReference>
<feature type="domain" description="Mechanosensitive ion channel MscS C-terminal" evidence="9">
    <location>
        <begin position="346"/>
        <end position="428"/>
    </location>
</feature>
<dbReference type="InterPro" id="IPR011066">
    <property type="entry name" value="MscS_channel_C_sf"/>
</dbReference>
<dbReference type="Pfam" id="PF00924">
    <property type="entry name" value="MS_channel_2nd"/>
    <property type="match status" value="1"/>
</dbReference>
<feature type="transmembrane region" description="Helical" evidence="7">
    <location>
        <begin position="75"/>
        <end position="100"/>
    </location>
</feature>
<dbReference type="SUPFAM" id="SSF50182">
    <property type="entry name" value="Sm-like ribonucleoproteins"/>
    <property type="match status" value="1"/>
</dbReference>
<evidence type="ECO:0000259" key="9">
    <source>
        <dbReference type="Pfam" id="PF21082"/>
    </source>
</evidence>
<dbReference type="InterPro" id="IPR006685">
    <property type="entry name" value="MscS_channel_2nd"/>
</dbReference>
<evidence type="ECO:0000256" key="6">
    <source>
        <dbReference type="ARBA" id="ARBA00023136"/>
    </source>
</evidence>
<feature type="transmembrane region" description="Helical" evidence="7">
    <location>
        <begin position="35"/>
        <end position="54"/>
    </location>
</feature>
<dbReference type="PANTHER" id="PTHR30347:SF1">
    <property type="entry name" value="MECHANOSENSITIVE CHANNEL MSCK"/>
    <property type="match status" value="1"/>
</dbReference>
<gene>
    <name evidence="10" type="ORF">LH440_05315</name>
</gene>
<dbReference type="InterPro" id="IPR052702">
    <property type="entry name" value="MscS-like_channel"/>
</dbReference>
<dbReference type="Pfam" id="PF21082">
    <property type="entry name" value="MS_channel_3rd"/>
    <property type="match status" value="1"/>
</dbReference>
<organism evidence="10 11">
    <name type="scientific">Laribacter hongkongensis</name>
    <dbReference type="NCBI Taxonomy" id="168471"/>
    <lineage>
        <taxon>Bacteria</taxon>
        <taxon>Pseudomonadati</taxon>
        <taxon>Pseudomonadota</taxon>
        <taxon>Betaproteobacteria</taxon>
        <taxon>Neisseriales</taxon>
        <taxon>Aquaspirillaceae</taxon>
        <taxon>Laribacter</taxon>
    </lineage>
</organism>
<evidence type="ECO:0000256" key="5">
    <source>
        <dbReference type="ARBA" id="ARBA00022989"/>
    </source>
</evidence>
<evidence type="ECO:0000256" key="7">
    <source>
        <dbReference type="SAM" id="Phobius"/>
    </source>
</evidence>
<accession>A0ABD4SNL4</accession>
<keyword evidence="4 7" id="KW-0812">Transmembrane</keyword>
<feature type="transmembrane region" description="Helical" evidence="7">
    <location>
        <begin position="257"/>
        <end position="280"/>
    </location>
</feature>
<evidence type="ECO:0000256" key="3">
    <source>
        <dbReference type="ARBA" id="ARBA00022475"/>
    </source>
</evidence>
<dbReference type="GO" id="GO:0005886">
    <property type="term" value="C:plasma membrane"/>
    <property type="evidence" value="ECO:0007669"/>
    <property type="project" value="UniProtKB-SubCell"/>
</dbReference>
<dbReference type="Proteomes" id="UP001200247">
    <property type="component" value="Unassembled WGS sequence"/>
</dbReference>
<dbReference type="InterPro" id="IPR049278">
    <property type="entry name" value="MS_channel_C"/>
</dbReference>
<evidence type="ECO:0000313" key="11">
    <source>
        <dbReference type="Proteomes" id="UP001200247"/>
    </source>
</evidence>
<feature type="domain" description="Mechanosensitive ion channel MscS" evidence="8">
    <location>
        <begin position="268"/>
        <end position="336"/>
    </location>
</feature>
<dbReference type="SUPFAM" id="SSF82861">
    <property type="entry name" value="Mechanosensitive channel protein MscS (YggB), transmembrane region"/>
    <property type="match status" value="1"/>
</dbReference>
<comment type="similarity">
    <text evidence="2">Belongs to the MscS (TC 1.A.23) family.</text>
</comment>
<keyword evidence="5 7" id="KW-1133">Transmembrane helix</keyword>
<dbReference type="RefSeq" id="WP_239893721.1">
    <property type="nucleotide sequence ID" value="NZ_JAJAXM010000006.1"/>
</dbReference>
<evidence type="ECO:0000313" key="10">
    <source>
        <dbReference type="EMBL" id="MCG9025326.1"/>
    </source>
</evidence>
<dbReference type="InterPro" id="IPR010920">
    <property type="entry name" value="LSM_dom_sf"/>
</dbReference>
<dbReference type="InterPro" id="IPR023408">
    <property type="entry name" value="MscS_beta-dom_sf"/>
</dbReference>
<feature type="transmembrane region" description="Helical" evidence="7">
    <location>
        <begin position="106"/>
        <end position="131"/>
    </location>
</feature>
<dbReference type="AlphaFoldDB" id="A0ABD4SNL4"/>
<dbReference type="SUPFAM" id="SSF82689">
    <property type="entry name" value="Mechanosensitive channel protein MscS (YggB), C-terminal domain"/>
    <property type="match status" value="1"/>
</dbReference>
<dbReference type="Gene3D" id="3.30.70.100">
    <property type="match status" value="1"/>
</dbReference>
<protein>
    <submittedName>
        <fullName evidence="10">Mechanosensitive ion channel</fullName>
    </submittedName>
</protein>
<feature type="transmembrane region" description="Helical" evidence="7">
    <location>
        <begin position="179"/>
        <end position="205"/>
    </location>
</feature>
<dbReference type="EMBL" id="JAJAXM010000006">
    <property type="protein sequence ID" value="MCG9025326.1"/>
    <property type="molecule type" value="Genomic_DNA"/>
</dbReference>
<evidence type="ECO:0000256" key="2">
    <source>
        <dbReference type="ARBA" id="ARBA00008017"/>
    </source>
</evidence>
<dbReference type="Gene3D" id="1.10.287.1260">
    <property type="match status" value="1"/>
</dbReference>
<dbReference type="GO" id="GO:0008381">
    <property type="term" value="F:mechanosensitive monoatomic ion channel activity"/>
    <property type="evidence" value="ECO:0007669"/>
    <property type="project" value="UniProtKB-ARBA"/>
</dbReference>
<evidence type="ECO:0000256" key="1">
    <source>
        <dbReference type="ARBA" id="ARBA00004651"/>
    </source>
</evidence>
<sequence>MTQDPAHAATSIDNLMADQANKFDLIVELLTTKSGLIQLALLVLIVWFGLWFAVRVQRYLFRDHPERRERLLTYLFGRLALPVCGFILALLAIVANALYFKADATILTVGSAMLFWLGVTRLAAALVRTILPKGKIEQGTEHSIAVLFWLGFIAYQLGFDGLIFSWLDSISFHVGKNRLTALMILSALLWVSVIMLAALWVSRLIDKRIMLISHVDLSFRIVISKLVRTGMIIAAVLIALPIVGIDLTVLSVFGGALGVGLGFGLQKIASNYVSGFIILLDRSVRIGDRVTVDGAGSRTGIIQEITSRYVVLRQADGTEALIPNETLISNTVVNTSYSDRSVWQSLEIGVAYGSDLRQVMALMVEATTSSPRVLQDPAPTAFVTAFADSSINLTLGYWVGDPENGLLGPKSAINLAIWDKFVEHGIQIPFPQREVRVLGDVSMIPQESRQA</sequence>
<feature type="transmembrane region" description="Helical" evidence="7">
    <location>
        <begin position="226"/>
        <end position="245"/>
    </location>
</feature>
<evidence type="ECO:0000256" key="4">
    <source>
        <dbReference type="ARBA" id="ARBA00022692"/>
    </source>
</evidence>
<dbReference type="Gene3D" id="2.30.30.60">
    <property type="match status" value="1"/>
</dbReference>
<comment type="subcellular location">
    <subcellularLocation>
        <location evidence="1">Cell membrane</location>
        <topology evidence="1">Multi-pass membrane protein</topology>
    </subcellularLocation>
</comment>
<dbReference type="PANTHER" id="PTHR30347">
    <property type="entry name" value="POTASSIUM CHANNEL RELATED"/>
    <property type="match status" value="1"/>
</dbReference>
<name>A0ABD4SNL4_9NEIS</name>
<proteinExistence type="inferred from homology"/>
<feature type="transmembrane region" description="Helical" evidence="7">
    <location>
        <begin position="143"/>
        <end position="167"/>
    </location>
</feature>
<reference evidence="10 11" key="1">
    <citation type="submission" date="2021-10" db="EMBL/GenBank/DDBJ databases">
        <title>Whole-genome sequencing analysis of Laribacter hongkongensis: virulence gene profiles, carbohydrate-active enzyme prediction, and antimicrobial resistance characterization.</title>
        <authorList>
            <person name="Yuan P."/>
            <person name="Zhan Y."/>
            <person name="Chen D."/>
        </authorList>
    </citation>
    <scope>NUCLEOTIDE SEQUENCE [LARGE SCALE GENOMIC DNA]</scope>
    <source>
        <strain evidence="10 11">W67</strain>
    </source>
</reference>
<evidence type="ECO:0000259" key="8">
    <source>
        <dbReference type="Pfam" id="PF00924"/>
    </source>
</evidence>
<keyword evidence="6 7" id="KW-0472">Membrane</keyword>
<keyword evidence="3" id="KW-1003">Cell membrane</keyword>